<feature type="domain" description="HTH araC/xylS-type" evidence="4">
    <location>
        <begin position="236"/>
        <end position="336"/>
    </location>
</feature>
<dbReference type="InterPro" id="IPR009057">
    <property type="entry name" value="Homeodomain-like_sf"/>
</dbReference>
<dbReference type="PANTHER" id="PTHR47894">
    <property type="entry name" value="HTH-TYPE TRANSCRIPTIONAL REGULATOR GADX"/>
    <property type="match status" value="1"/>
</dbReference>
<gene>
    <name evidence="5" type="ORF">DV711_04420</name>
</gene>
<evidence type="ECO:0000256" key="3">
    <source>
        <dbReference type="ARBA" id="ARBA00023163"/>
    </source>
</evidence>
<dbReference type="SMART" id="SM00342">
    <property type="entry name" value="HTH_ARAC"/>
    <property type="match status" value="1"/>
</dbReference>
<evidence type="ECO:0000256" key="2">
    <source>
        <dbReference type="ARBA" id="ARBA00023125"/>
    </source>
</evidence>
<keyword evidence="1" id="KW-0805">Transcription regulation</keyword>
<keyword evidence="6" id="KW-1185">Reference proteome</keyword>
<name>A0A369WZ98_9GAMM</name>
<dbReference type="EMBL" id="QQOH01000001">
    <property type="protein sequence ID" value="RDE24835.1"/>
    <property type="molecule type" value="Genomic_DNA"/>
</dbReference>
<dbReference type="OrthoDB" id="5582699at2"/>
<evidence type="ECO:0000259" key="4">
    <source>
        <dbReference type="PROSITE" id="PS01124"/>
    </source>
</evidence>
<reference evidence="5 6" key="1">
    <citation type="submission" date="2018-07" db="EMBL/GenBank/DDBJ databases">
        <title>Motiliproteus coralliicola sp. nov., a bacterium isolated from Coral.</title>
        <authorList>
            <person name="Wang G."/>
        </authorList>
    </citation>
    <scope>NUCLEOTIDE SEQUENCE [LARGE SCALE GENOMIC DNA]</scope>
    <source>
        <strain evidence="5 6">C34</strain>
    </source>
</reference>
<accession>A0A369WZ98</accession>
<keyword evidence="2" id="KW-0238">DNA-binding</keyword>
<comment type="caution">
    <text evidence="5">The sequence shown here is derived from an EMBL/GenBank/DDBJ whole genome shotgun (WGS) entry which is preliminary data.</text>
</comment>
<dbReference type="AlphaFoldDB" id="A0A369WZ98"/>
<dbReference type="Gene3D" id="1.10.10.60">
    <property type="entry name" value="Homeodomain-like"/>
    <property type="match status" value="1"/>
</dbReference>
<dbReference type="InterPro" id="IPR018060">
    <property type="entry name" value="HTH_AraC"/>
</dbReference>
<dbReference type="PANTHER" id="PTHR47894:SF1">
    <property type="entry name" value="HTH-TYPE TRANSCRIPTIONAL REGULATOR VQSM"/>
    <property type="match status" value="1"/>
</dbReference>
<dbReference type="Pfam" id="PF12625">
    <property type="entry name" value="Arabinose_bd"/>
    <property type="match status" value="1"/>
</dbReference>
<dbReference type="GO" id="GO:0003700">
    <property type="term" value="F:DNA-binding transcription factor activity"/>
    <property type="evidence" value="ECO:0007669"/>
    <property type="project" value="InterPro"/>
</dbReference>
<dbReference type="GO" id="GO:0000976">
    <property type="term" value="F:transcription cis-regulatory region binding"/>
    <property type="evidence" value="ECO:0007669"/>
    <property type="project" value="TreeGrafter"/>
</dbReference>
<proteinExistence type="predicted"/>
<dbReference type="PROSITE" id="PS01124">
    <property type="entry name" value="HTH_ARAC_FAMILY_2"/>
    <property type="match status" value="1"/>
</dbReference>
<dbReference type="InterPro" id="IPR032687">
    <property type="entry name" value="AraC-type_N"/>
</dbReference>
<protein>
    <submittedName>
        <fullName evidence="5">Helix-turn-helix domain-containing protein</fullName>
    </submittedName>
</protein>
<dbReference type="GO" id="GO:0005829">
    <property type="term" value="C:cytosol"/>
    <property type="evidence" value="ECO:0007669"/>
    <property type="project" value="TreeGrafter"/>
</dbReference>
<dbReference type="RefSeq" id="WP_114694426.1">
    <property type="nucleotide sequence ID" value="NZ_QQOH01000001.1"/>
</dbReference>
<sequence>MPTPTVSARLLEPVLQLARHFRTDGGQSPHAQLLQIAGLTESEFTKPGSRFPSINYPGVLEQLVQLSNNPLISLSLGEATQPRMLGSVGFLMSTSDNLEQAYRSLIDYLPLLHEEAVLELQQTSQATVLTLELNRNDPAIIDYLLACLINWPRWLTGHQVAVQKVRLSHPEPDDKRPYQQFFAAETEFGSTQNQLWLSSDYLSLPCLDANAEMHQLHREFADALLSQSGQQGALIAQTRNLVRQQLIEHQLSVSREQVAEQLGMSLRTLQRKLGQLETSFQEVHDQTRRDLCLQMIQRGELSFGEIAYQLGFSNQSAFQKAFKRWMKQPPSEYRKQVRPLPLEPSAHQPDNPVDTGWLQGSDHAQQIQQRLKQLPDLSRELLDWASLLEDPFSLGELSDATGSPLARLAIHLWPAEQAGLIEATNTDNTRYRFTDQRIRQQLDTRLQASTRKRMHHRFAELLQHAVPASGDDLEPLQQLQQQQRLLRHLSQAEVSPKLIHQITLATAKTAALLGDFNVATQLLDSICRLTQPDSQNYSLWLRTARMQLQAGEPDSVETRLSALSDVSLPVTAQIEIALLQAGARQHRGDETGALEILLQQLQCLQQPLPVRRDELLDLLLNQLQQISDSVNNGELDRPLPSAGQERLGLMELLQRLSLLARHQSQPLLAACAIGRMAQLSLRQGQCQQTPFAFISYAWVCSWFCADLTLARRFADRGLQLANEAELLQQQQLQQQQAFTAVDAAQDPPFSAVAARLVQYAQVQHWYQPLPRLGKQLQSTAEQAAEQGLWLQQGQCCLLQAQLQLFSPLPLHQQRQQLQQQQQQLRQRQLAEPAAQLDQSSDLLIGLLCGDRPWPEQLDYRHGWHAIAMTQAALLLNRQPLWPQIYRWESRLENEMPGYFGVSEMLFCTALMRLMQGQQQRGMSPRRQLETEQLLSRFELWARHCPENFDCQRLLLQAELCRLKGRPAAVLFEQALRAAERQQFSYQRALVQERYADLLLEQQQPSLAHYCLEAARAFYRDWGAQAKAKQLEQQLALLAE</sequence>
<dbReference type="Pfam" id="PF12833">
    <property type="entry name" value="HTH_18"/>
    <property type="match status" value="1"/>
</dbReference>
<dbReference type="Proteomes" id="UP000253769">
    <property type="component" value="Unassembled WGS sequence"/>
</dbReference>
<dbReference type="SUPFAM" id="SSF46689">
    <property type="entry name" value="Homeodomain-like"/>
    <property type="match status" value="1"/>
</dbReference>
<evidence type="ECO:0000313" key="5">
    <source>
        <dbReference type="EMBL" id="RDE24835.1"/>
    </source>
</evidence>
<evidence type="ECO:0000256" key="1">
    <source>
        <dbReference type="ARBA" id="ARBA00023015"/>
    </source>
</evidence>
<evidence type="ECO:0000313" key="6">
    <source>
        <dbReference type="Proteomes" id="UP000253769"/>
    </source>
</evidence>
<keyword evidence="3" id="KW-0804">Transcription</keyword>
<organism evidence="5 6">
    <name type="scientific">Motiliproteus coralliicola</name>
    <dbReference type="NCBI Taxonomy" id="2283196"/>
    <lineage>
        <taxon>Bacteria</taxon>
        <taxon>Pseudomonadati</taxon>
        <taxon>Pseudomonadota</taxon>
        <taxon>Gammaproteobacteria</taxon>
        <taxon>Oceanospirillales</taxon>
        <taxon>Oceanospirillaceae</taxon>
        <taxon>Motiliproteus</taxon>
    </lineage>
</organism>